<evidence type="ECO:0000313" key="3">
    <source>
        <dbReference type="Proteomes" id="UP001285441"/>
    </source>
</evidence>
<feature type="region of interest" description="Disordered" evidence="1">
    <location>
        <begin position="1"/>
        <end position="47"/>
    </location>
</feature>
<evidence type="ECO:0000256" key="1">
    <source>
        <dbReference type="SAM" id="MobiDB-lite"/>
    </source>
</evidence>
<organism evidence="2 3">
    <name type="scientific">Podospora didyma</name>
    <dbReference type="NCBI Taxonomy" id="330526"/>
    <lineage>
        <taxon>Eukaryota</taxon>
        <taxon>Fungi</taxon>
        <taxon>Dikarya</taxon>
        <taxon>Ascomycota</taxon>
        <taxon>Pezizomycotina</taxon>
        <taxon>Sordariomycetes</taxon>
        <taxon>Sordariomycetidae</taxon>
        <taxon>Sordariales</taxon>
        <taxon>Podosporaceae</taxon>
        <taxon>Podospora</taxon>
    </lineage>
</organism>
<evidence type="ECO:0000313" key="2">
    <source>
        <dbReference type="EMBL" id="KAK3368625.1"/>
    </source>
</evidence>
<reference evidence="2" key="1">
    <citation type="journal article" date="2023" name="Mol. Phylogenet. Evol.">
        <title>Genome-scale phylogeny and comparative genomics of the fungal order Sordariales.</title>
        <authorList>
            <person name="Hensen N."/>
            <person name="Bonometti L."/>
            <person name="Westerberg I."/>
            <person name="Brannstrom I.O."/>
            <person name="Guillou S."/>
            <person name="Cros-Aarteil S."/>
            <person name="Calhoun S."/>
            <person name="Haridas S."/>
            <person name="Kuo A."/>
            <person name="Mondo S."/>
            <person name="Pangilinan J."/>
            <person name="Riley R."/>
            <person name="LaButti K."/>
            <person name="Andreopoulos B."/>
            <person name="Lipzen A."/>
            <person name="Chen C."/>
            <person name="Yan M."/>
            <person name="Daum C."/>
            <person name="Ng V."/>
            <person name="Clum A."/>
            <person name="Steindorff A."/>
            <person name="Ohm R.A."/>
            <person name="Martin F."/>
            <person name="Silar P."/>
            <person name="Natvig D.O."/>
            <person name="Lalanne C."/>
            <person name="Gautier V."/>
            <person name="Ament-Velasquez S.L."/>
            <person name="Kruys A."/>
            <person name="Hutchinson M.I."/>
            <person name="Powell A.J."/>
            <person name="Barry K."/>
            <person name="Miller A.N."/>
            <person name="Grigoriev I.V."/>
            <person name="Debuchy R."/>
            <person name="Gladieux P."/>
            <person name="Hiltunen Thoren M."/>
            <person name="Johannesson H."/>
        </authorList>
    </citation>
    <scope>NUCLEOTIDE SEQUENCE</scope>
    <source>
        <strain evidence="2">CBS 232.78</strain>
    </source>
</reference>
<keyword evidence="3" id="KW-1185">Reference proteome</keyword>
<name>A0AAE0N393_9PEZI</name>
<reference evidence="2" key="2">
    <citation type="submission" date="2023-06" db="EMBL/GenBank/DDBJ databases">
        <authorList>
            <consortium name="Lawrence Berkeley National Laboratory"/>
            <person name="Haridas S."/>
            <person name="Hensen N."/>
            <person name="Bonometti L."/>
            <person name="Westerberg I."/>
            <person name="Brannstrom I.O."/>
            <person name="Guillou S."/>
            <person name="Cros-Aarteil S."/>
            <person name="Calhoun S."/>
            <person name="Kuo A."/>
            <person name="Mondo S."/>
            <person name="Pangilinan J."/>
            <person name="Riley R."/>
            <person name="LaButti K."/>
            <person name="Andreopoulos B."/>
            <person name="Lipzen A."/>
            <person name="Chen C."/>
            <person name="Yanf M."/>
            <person name="Daum C."/>
            <person name="Ng V."/>
            <person name="Clum A."/>
            <person name="Steindorff A."/>
            <person name="Ohm R."/>
            <person name="Martin F."/>
            <person name="Silar P."/>
            <person name="Natvig D."/>
            <person name="Lalanne C."/>
            <person name="Gautier V."/>
            <person name="Ament-velasquez S.L."/>
            <person name="Kruys A."/>
            <person name="Hutchinson M.I."/>
            <person name="Powell A.J."/>
            <person name="Barry K."/>
            <person name="Miller A.N."/>
            <person name="Grigoriev I.V."/>
            <person name="Debuchy R."/>
            <person name="Gladieux P."/>
            <person name="Thoren M.H."/>
            <person name="Johannesson H."/>
        </authorList>
    </citation>
    <scope>NUCLEOTIDE SEQUENCE</scope>
    <source>
        <strain evidence="2">CBS 232.78</strain>
    </source>
</reference>
<proteinExistence type="predicted"/>
<dbReference type="AlphaFoldDB" id="A0AAE0N393"/>
<accession>A0AAE0N393</accession>
<dbReference type="Proteomes" id="UP001285441">
    <property type="component" value="Unassembled WGS sequence"/>
</dbReference>
<dbReference type="EMBL" id="JAULSW010000010">
    <property type="protein sequence ID" value="KAK3368625.1"/>
    <property type="molecule type" value="Genomic_DNA"/>
</dbReference>
<gene>
    <name evidence="2" type="ORF">B0H63DRAFT_488830</name>
</gene>
<sequence>MSSSVNHDGPIEITARGTDLQLDKEEPVTESNDSADEEGVDQPAADSAALRELFRAVVDAICDGTREAFPSSPAPVTPSPPAEVDPQFQEYWHGVFTRVLESAASPDSAMPRYLTAPAPAKKFSIKLFDNKHPGQCPCCLPDGEPSITIEDEGGARSEDLIRTLRDYMYCPDAAPWVHVMDERDDVTVPLSNALVYSVDWMSNWSDENPEIYMYCCPWDQYKVMTKPRSEVVVVNGENEEQEGETLQNGDAVAL</sequence>
<protein>
    <submittedName>
        <fullName evidence="2">Uncharacterized protein</fullName>
    </submittedName>
</protein>
<comment type="caution">
    <text evidence="2">The sequence shown here is derived from an EMBL/GenBank/DDBJ whole genome shotgun (WGS) entry which is preliminary data.</text>
</comment>